<accession>A0A0D2DTV3</accession>
<evidence type="ECO:0000256" key="3">
    <source>
        <dbReference type="SAM" id="SignalP"/>
    </source>
</evidence>
<sequence length="651" mass="74183">MWEFLYLHQHILLVLLCTFLDKAQSRSSDHRIYQSLLYDWGFLGRYPQQSYKSCPQTAPRLNFVQWDERCGHSGSTFMSPRGHMVSSPGPLIMDSHGDLVWVEDKYGQAMDFKVQQYRGQNYLTFWTGSDTGTFGTGFYLMLDSSYQVYKRVKPTAGLGGDLHEFKITRNGTALMTVYEPTSANLSTFGIAGQGWIFDSIFQEIDIETGEVVFEWRASQHYDIQDTFHTIEAEARRPDSSGHEIAHIGESPHTAWDFFHINSVDKDEESGNYYVSSRYMHTVTCINPHGDILWILGGKKNQFTDLSMGRATNFSFQHHARMHENNILTLFDNGKYDSRSKNAEYSRGLVISLDLEKMTASIVREYVHPDHRLVGSQGSVQLLSGSDQALVGWGYVPAFTEFDAQGKVLCDVHIAPSIFWGFGWVKSYRTFRSSSWVGMPSTPPSVYLRPRDKRVYVSWNGATEVDIWVLQGRVEVETEIQAGVNATGDDTFQDLTYARKEKFETSFSVKTNMPRYLRVAAVDRQGHVLGYTEVVDRRVGNAPSDVAYHFVISTCAIVVVLCLGWYLWRRRSSPGRGGQKKRWNPLGRFWHRTSSLVTSVDPEKEAAPLRTGWDEDGDVDVDEAKHGDDVEVEYGAEGMIQRDTRTLQSRRF</sequence>
<organism evidence="4 5">
    <name type="scientific">Fonsecaea pedrosoi CBS 271.37</name>
    <dbReference type="NCBI Taxonomy" id="1442368"/>
    <lineage>
        <taxon>Eukaryota</taxon>
        <taxon>Fungi</taxon>
        <taxon>Dikarya</taxon>
        <taxon>Ascomycota</taxon>
        <taxon>Pezizomycotina</taxon>
        <taxon>Eurotiomycetes</taxon>
        <taxon>Chaetothyriomycetidae</taxon>
        <taxon>Chaetothyriales</taxon>
        <taxon>Herpotrichiellaceae</taxon>
        <taxon>Fonsecaea</taxon>
    </lineage>
</organism>
<evidence type="ECO:0000313" key="5">
    <source>
        <dbReference type="Proteomes" id="UP000053029"/>
    </source>
</evidence>
<feature type="chain" id="PRO_5002256127" evidence="3">
    <location>
        <begin position="26"/>
        <end position="651"/>
    </location>
</feature>
<dbReference type="OrthoDB" id="5427350at2759"/>
<keyword evidence="2" id="KW-0812">Transmembrane</keyword>
<evidence type="ECO:0000256" key="1">
    <source>
        <dbReference type="SAM" id="MobiDB-lite"/>
    </source>
</evidence>
<keyword evidence="2" id="KW-0472">Membrane</keyword>
<feature type="signal peptide" evidence="3">
    <location>
        <begin position="1"/>
        <end position="25"/>
    </location>
</feature>
<dbReference type="VEuPathDB" id="FungiDB:Z517_04256"/>
<name>A0A0D2DTV3_9EURO</name>
<keyword evidence="3" id="KW-0732">Signal</keyword>
<dbReference type="InterPro" id="IPR053143">
    <property type="entry name" value="Arylsulfate_ST"/>
</dbReference>
<gene>
    <name evidence="4" type="ORF">Z517_04256</name>
</gene>
<keyword evidence="2" id="KW-1133">Transmembrane helix</keyword>
<dbReference type="PANTHER" id="PTHR35340">
    <property type="entry name" value="PQQ ENZYME REPEAT PROTEIN-RELATED"/>
    <property type="match status" value="1"/>
</dbReference>
<dbReference type="Proteomes" id="UP000053029">
    <property type="component" value="Unassembled WGS sequence"/>
</dbReference>
<protein>
    <submittedName>
        <fullName evidence="4">Unplaced genomic scaffold supercont1.3, whole genome shotgun sequence</fullName>
    </submittedName>
</protein>
<dbReference type="AlphaFoldDB" id="A0A0D2DTV3"/>
<dbReference type="Pfam" id="PF14269">
    <property type="entry name" value="Arylsulfotran_2"/>
    <property type="match status" value="1"/>
</dbReference>
<feature type="transmembrane region" description="Helical" evidence="2">
    <location>
        <begin position="545"/>
        <end position="567"/>
    </location>
</feature>
<dbReference type="EMBL" id="KN846971">
    <property type="protein sequence ID" value="KIW81231.1"/>
    <property type="molecule type" value="Genomic_DNA"/>
</dbReference>
<evidence type="ECO:0000313" key="4">
    <source>
        <dbReference type="EMBL" id="KIW81231.1"/>
    </source>
</evidence>
<dbReference type="GeneID" id="25303746"/>
<proteinExistence type="predicted"/>
<dbReference type="RefSeq" id="XP_013285039.1">
    <property type="nucleotide sequence ID" value="XM_013429585.1"/>
</dbReference>
<dbReference type="STRING" id="1442368.A0A0D2DTV3"/>
<reference evidence="4 5" key="1">
    <citation type="submission" date="2015-01" db="EMBL/GenBank/DDBJ databases">
        <title>The Genome Sequence of Fonsecaea pedrosoi CBS 271.37.</title>
        <authorList>
            <consortium name="The Broad Institute Genomics Platform"/>
            <person name="Cuomo C."/>
            <person name="de Hoog S."/>
            <person name="Gorbushina A."/>
            <person name="Stielow B."/>
            <person name="Teixiera M."/>
            <person name="Abouelleil A."/>
            <person name="Chapman S.B."/>
            <person name="Priest M."/>
            <person name="Young S.K."/>
            <person name="Wortman J."/>
            <person name="Nusbaum C."/>
            <person name="Birren B."/>
        </authorList>
    </citation>
    <scope>NUCLEOTIDE SEQUENCE [LARGE SCALE GENOMIC DNA]</scope>
    <source>
        <strain evidence="4 5">CBS 271.37</strain>
    </source>
</reference>
<dbReference type="HOGENOM" id="CLU_018249_0_1_1"/>
<keyword evidence="5" id="KW-1185">Reference proteome</keyword>
<dbReference type="PANTHER" id="PTHR35340:SF5">
    <property type="entry name" value="ASST-DOMAIN-CONTAINING PROTEIN"/>
    <property type="match status" value="1"/>
</dbReference>
<evidence type="ECO:0000256" key="2">
    <source>
        <dbReference type="SAM" id="Phobius"/>
    </source>
</evidence>
<dbReference type="InterPro" id="IPR039535">
    <property type="entry name" value="ASST-like"/>
</dbReference>
<feature type="region of interest" description="Disordered" evidence="1">
    <location>
        <begin position="600"/>
        <end position="620"/>
    </location>
</feature>